<dbReference type="Gene3D" id="1.10.150.130">
    <property type="match status" value="1"/>
</dbReference>
<dbReference type="InterPro" id="IPR010998">
    <property type="entry name" value="Integrase_recombinase_N"/>
</dbReference>
<dbReference type="InterPro" id="IPR025269">
    <property type="entry name" value="SAM-like_dom"/>
</dbReference>
<keyword evidence="1" id="KW-0238">DNA-binding</keyword>
<dbReference type="RefSeq" id="WP_074761626.1">
    <property type="nucleotide sequence ID" value="NZ_FNRF01000004.1"/>
</dbReference>
<gene>
    <name evidence="5" type="ORF">SAMN05216462_2264</name>
</gene>
<evidence type="ECO:0000256" key="2">
    <source>
        <dbReference type="ARBA" id="ARBA00023172"/>
    </source>
</evidence>
<name>A0A1H4DDT1_XYLRU</name>
<feature type="domain" description="Phage integrase SAM-like" evidence="4">
    <location>
        <begin position="143"/>
        <end position="227"/>
    </location>
</feature>
<keyword evidence="3" id="KW-0175">Coiled coil</keyword>
<dbReference type="InterPro" id="IPR013762">
    <property type="entry name" value="Integrase-like_cat_sf"/>
</dbReference>
<evidence type="ECO:0000259" key="4">
    <source>
        <dbReference type="Pfam" id="PF13102"/>
    </source>
</evidence>
<dbReference type="GO" id="GO:0006310">
    <property type="term" value="P:DNA recombination"/>
    <property type="evidence" value="ECO:0007669"/>
    <property type="project" value="UniProtKB-KW"/>
</dbReference>
<proteinExistence type="predicted"/>
<evidence type="ECO:0000313" key="6">
    <source>
        <dbReference type="Proteomes" id="UP000182257"/>
    </source>
</evidence>
<evidence type="ECO:0000256" key="1">
    <source>
        <dbReference type="ARBA" id="ARBA00023125"/>
    </source>
</evidence>
<dbReference type="SUPFAM" id="SSF56349">
    <property type="entry name" value="DNA breaking-rejoining enzymes"/>
    <property type="match status" value="1"/>
</dbReference>
<reference evidence="5 6" key="1">
    <citation type="submission" date="2016-10" db="EMBL/GenBank/DDBJ databases">
        <authorList>
            <person name="de Groot N.N."/>
        </authorList>
    </citation>
    <scope>NUCLEOTIDE SEQUENCE [LARGE SCALE GENOMIC DNA]</scope>
    <source>
        <strain evidence="5 6">D31d</strain>
    </source>
</reference>
<dbReference type="Gene3D" id="1.10.443.10">
    <property type="entry name" value="Intergrase catalytic core"/>
    <property type="match status" value="1"/>
</dbReference>
<dbReference type="AlphaFoldDB" id="A0A1H4DDT1"/>
<keyword evidence="2" id="KW-0233">DNA recombination</keyword>
<dbReference type="EMBL" id="FNRF01000004">
    <property type="protein sequence ID" value="SEA70925.1"/>
    <property type="molecule type" value="Genomic_DNA"/>
</dbReference>
<organism evidence="5 6">
    <name type="scientific">Xylanibacter ruminicola</name>
    <name type="common">Prevotella ruminicola</name>
    <dbReference type="NCBI Taxonomy" id="839"/>
    <lineage>
        <taxon>Bacteria</taxon>
        <taxon>Pseudomonadati</taxon>
        <taxon>Bacteroidota</taxon>
        <taxon>Bacteroidia</taxon>
        <taxon>Bacteroidales</taxon>
        <taxon>Prevotellaceae</taxon>
        <taxon>Xylanibacter</taxon>
    </lineage>
</organism>
<evidence type="ECO:0000313" key="5">
    <source>
        <dbReference type="EMBL" id="SEA70925.1"/>
    </source>
</evidence>
<dbReference type="InterPro" id="IPR011010">
    <property type="entry name" value="DNA_brk_join_enz"/>
</dbReference>
<feature type="coiled-coil region" evidence="3">
    <location>
        <begin position="96"/>
        <end position="133"/>
    </location>
</feature>
<accession>A0A1H4DDT1</accession>
<dbReference type="OrthoDB" id="1493636at2"/>
<evidence type="ECO:0000256" key="3">
    <source>
        <dbReference type="SAM" id="Coils"/>
    </source>
</evidence>
<sequence>MAEYFVRSKVNTGKAPLYTRVCKRNPKIVWNHIRTGIYVDIESWEKAHKSISAWNKYVQGEGKEINEKLNKVSQTIDLLFAEGKIMCNADKPVLENALLLIANNEAIREREEMEEREKRLKELAEQKRIQEKKYIWNFYEYFLNGITDKSIRHGSGNVYKPETVRIWRDFGTHLHAYCPMDMSFDDISQPFADKFRLYLENIPVMETTINKYVGCFRKLCRYATIERVNTNAVSLMVWKEKTVHKKDKRAAIYLTTDELDALYNMKLSGTDEEVRDVFYLGILSAQRVSDYSTLDESNFTTTAKGTDIISLDQIKTDNGVKVPFLNKKRILELIRKYDFDFPDVKPRDFNRRIKRILEKLAESVPSLLEEYPTKLTSAELRREKSYLKMCKMVADGEKLSPDKRKQFRESQKYAEEHNGSPLFKRDKNGTVWKRKFEIVSSHTARRSTITNLYKLGVFDTREMMAISGHRTERNFECYIETSEDEMADRIAKKLEALQFDMIG</sequence>
<dbReference type="Proteomes" id="UP000182257">
    <property type="component" value="Unassembled WGS sequence"/>
</dbReference>
<dbReference type="Pfam" id="PF13102">
    <property type="entry name" value="Phage_int_SAM_5"/>
    <property type="match status" value="1"/>
</dbReference>
<dbReference type="GO" id="GO:0015074">
    <property type="term" value="P:DNA integration"/>
    <property type="evidence" value="ECO:0007669"/>
    <property type="project" value="InterPro"/>
</dbReference>
<protein>
    <submittedName>
        <fullName evidence="5">Phage integrase SAM-like domain-containing protein</fullName>
    </submittedName>
</protein>
<dbReference type="GO" id="GO:0003677">
    <property type="term" value="F:DNA binding"/>
    <property type="evidence" value="ECO:0007669"/>
    <property type="project" value="UniProtKB-KW"/>
</dbReference>